<accession>C6BSQ5</accession>
<feature type="transmembrane region" description="Helical" evidence="1">
    <location>
        <begin position="122"/>
        <end position="140"/>
    </location>
</feature>
<evidence type="ECO:0008006" key="4">
    <source>
        <dbReference type="Google" id="ProtNLM"/>
    </source>
</evidence>
<dbReference type="AlphaFoldDB" id="C6BSQ5"/>
<keyword evidence="3" id="KW-1185">Reference proteome</keyword>
<evidence type="ECO:0000313" key="2">
    <source>
        <dbReference type="EMBL" id="ACS81511.1"/>
    </source>
</evidence>
<name>C6BSQ5_MARSD</name>
<dbReference type="STRING" id="526222.Desal_3463"/>
<gene>
    <name evidence="2" type="ordered locus">Desal_3463</name>
</gene>
<sequence>MYSAFWWACFSFVAIWVQKIVPGVDFLAPGLLLCIQLEKKYHIVWLILIWSLIQDGIGGLPFGYSVLWYSSILVLYRCGAMFFDVQSMMFALLCGVVLGALHPALTAMMSMLADMIWVQDRYIFEGILQAAIFPVEWLLLKYIYPQRFRHEPV</sequence>
<dbReference type="RefSeq" id="WP_015853327.1">
    <property type="nucleotide sequence ID" value="NC_012881.1"/>
</dbReference>
<dbReference type="OrthoDB" id="5470719at2"/>
<reference evidence="2 3" key="1">
    <citation type="submission" date="2009-06" db="EMBL/GenBank/DDBJ databases">
        <title>Complete sequence of Desulfovibrio salexigens DSM 2638.</title>
        <authorList>
            <consortium name="US DOE Joint Genome Institute"/>
            <person name="Lucas S."/>
            <person name="Copeland A."/>
            <person name="Lapidus A."/>
            <person name="Glavina del Rio T."/>
            <person name="Tice H."/>
            <person name="Bruce D."/>
            <person name="Goodwin L."/>
            <person name="Pitluck S."/>
            <person name="Munk A.C."/>
            <person name="Brettin T."/>
            <person name="Detter J.C."/>
            <person name="Han C."/>
            <person name="Tapia R."/>
            <person name="Larimer F."/>
            <person name="Land M."/>
            <person name="Hauser L."/>
            <person name="Kyrpides N."/>
            <person name="Anderson I."/>
            <person name="Wall J.D."/>
            <person name="Arkin A.P."/>
            <person name="Dehal P."/>
            <person name="Chivian D."/>
            <person name="Giles B."/>
            <person name="Hazen T.C."/>
        </authorList>
    </citation>
    <scope>NUCLEOTIDE SEQUENCE [LARGE SCALE GENOMIC DNA]</scope>
    <source>
        <strain evidence="3">ATCC 14822 / DSM 2638 / NCIMB 8403 / VKM B-1763</strain>
    </source>
</reference>
<evidence type="ECO:0000256" key="1">
    <source>
        <dbReference type="SAM" id="Phobius"/>
    </source>
</evidence>
<dbReference type="HOGENOM" id="CLU_134930_0_0_7"/>
<feature type="transmembrane region" description="Helical" evidence="1">
    <location>
        <begin position="81"/>
        <end position="102"/>
    </location>
</feature>
<protein>
    <recommendedName>
        <fullName evidence="4">Rod shape-determining protein MreD</fullName>
    </recommendedName>
</protein>
<dbReference type="EMBL" id="CP001649">
    <property type="protein sequence ID" value="ACS81511.1"/>
    <property type="molecule type" value="Genomic_DNA"/>
</dbReference>
<keyword evidence="1" id="KW-1133">Transmembrane helix</keyword>
<dbReference type="Proteomes" id="UP000002601">
    <property type="component" value="Chromosome"/>
</dbReference>
<evidence type="ECO:0000313" key="3">
    <source>
        <dbReference type="Proteomes" id="UP000002601"/>
    </source>
</evidence>
<proteinExistence type="predicted"/>
<dbReference type="eggNOG" id="ENOG50343K2">
    <property type="taxonomic scope" value="Bacteria"/>
</dbReference>
<keyword evidence="1" id="KW-0472">Membrane</keyword>
<feature type="transmembrane region" description="Helical" evidence="1">
    <location>
        <begin position="43"/>
        <end position="69"/>
    </location>
</feature>
<organism evidence="2 3">
    <name type="scientific">Maridesulfovibrio salexigens (strain ATCC 14822 / DSM 2638 / NCIMB 8403 / VKM B-1763)</name>
    <name type="common">Desulfovibrio salexigens</name>
    <dbReference type="NCBI Taxonomy" id="526222"/>
    <lineage>
        <taxon>Bacteria</taxon>
        <taxon>Pseudomonadati</taxon>
        <taxon>Thermodesulfobacteriota</taxon>
        <taxon>Desulfovibrionia</taxon>
        <taxon>Desulfovibrionales</taxon>
        <taxon>Desulfovibrionaceae</taxon>
        <taxon>Maridesulfovibrio</taxon>
    </lineage>
</organism>
<keyword evidence="1" id="KW-0812">Transmembrane</keyword>
<dbReference type="KEGG" id="dsa:Desal_3463"/>